<feature type="transmembrane region" description="Helical" evidence="6">
    <location>
        <begin position="165"/>
        <end position="182"/>
    </location>
</feature>
<evidence type="ECO:0000313" key="7">
    <source>
        <dbReference type="EMBL" id="XDU67506.1"/>
    </source>
</evidence>
<dbReference type="PANTHER" id="PTHR30474">
    <property type="entry name" value="CELL CYCLE PROTEIN"/>
    <property type="match status" value="1"/>
</dbReference>
<feature type="transmembrane region" description="Helical" evidence="6">
    <location>
        <begin position="338"/>
        <end position="359"/>
    </location>
</feature>
<dbReference type="AlphaFoldDB" id="A0AB39VHT1"/>
<protein>
    <submittedName>
        <fullName evidence="7">Rod shape-determining protein RodA</fullName>
    </submittedName>
</protein>
<dbReference type="EMBL" id="CP165644">
    <property type="protein sequence ID" value="XDU67506.1"/>
    <property type="molecule type" value="Genomic_DNA"/>
</dbReference>
<sequence>MLQNQRLLEQIKNSFSQMDKIILLITYALVTLSTIFVYSATRKSGFVGKNIMWIVIGTILLIIISFIDYREVKKYTRHIYGICIVLLLVVRFLGKKTLGAQRWISIGPFQLQPSEFVKIAIIIMIAYRIAQEYKDGINNLKDIVTAILPVSPLILLILIQPDLGTTLITVAAYVFMIFLYGANMKPIWIIGTVILLSIYPVYRFVLSKYQKTRVETFLRPEKDEKGTGWHVTQSKISVGAGGVLGKGVLQGSQSRLEFLPEAQTDFIFSVLSEELGFAGSVLTLLLYFGLIFRTMRITRVIHDEFGKLLLYGISGVFFMHVIVNVGMTIGLVPVTGKPLLFMSYGGSSFLAAFLMIGLVESVKIHAD</sequence>
<evidence type="ECO:0000256" key="6">
    <source>
        <dbReference type="SAM" id="Phobius"/>
    </source>
</evidence>
<evidence type="ECO:0000256" key="1">
    <source>
        <dbReference type="ARBA" id="ARBA00004141"/>
    </source>
</evidence>
<accession>A0AB39VHT1</accession>
<feature type="transmembrane region" description="Helical" evidence="6">
    <location>
        <begin position="78"/>
        <end position="94"/>
    </location>
</feature>
<reference evidence="7" key="1">
    <citation type="submission" date="2024-07" db="EMBL/GenBank/DDBJ databases">
        <authorList>
            <person name="Li X.-J."/>
            <person name="Wang X."/>
        </authorList>
    </citation>
    <scope>NUCLEOTIDE SEQUENCE</scope>
    <source>
        <strain evidence="7">HSP-334</strain>
    </source>
</reference>
<dbReference type="PANTHER" id="PTHR30474:SF1">
    <property type="entry name" value="PEPTIDOGLYCAN GLYCOSYLTRANSFERASE MRDB"/>
    <property type="match status" value="1"/>
</dbReference>
<dbReference type="RefSeq" id="WP_314079169.1">
    <property type="nucleotide sequence ID" value="NZ_CP165644.1"/>
</dbReference>
<proteinExistence type="predicted"/>
<evidence type="ECO:0000256" key="4">
    <source>
        <dbReference type="ARBA" id="ARBA00022989"/>
    </source>
</evidence>
<dbReference type="NCBIfam" id="TIGR02210">
    <property type="entry name" value="rodA_shape"/>
    <property type="match status" value="1"/>
</dbReference>
<evidence type="ECO:0000256" key="5">
    <source>
        <dbReference type="ARBA" id="ARBA00023136"/>
    </source>
</evidence>
<dbReference type="Pfam" id="PF01098">
    <property type="entry name" value="FTSW_RODA_SPOVE"/>
    <property type="match status" value="1"/>
</dbReference>
<feature type="transmembrane region" description="Helical" evidence="6">
    <location>
        <begin position="275"/>
        <end position="296"/>
    </location>
</feature>
<feature type="transmembrane region" description="Helical" evidence="6">
    <location>
        <begin position="114"/>
        <end position="130"/>
    </location>
</feature>
<organism evidence="7">
    <name type="scientific">Leptotrichia rugosa</name>
    <dbReference type="NCBI Taxonomy" id="3239302"/>
    <lineage>
        <taxon>Bacteria</taxon>
        <taxon>Fusobacteriati</taxon>
        <taxon>Fusobacteriota</taxon>
        <taxon>Fusobacteriia</taxon>
        <taxon>Fusobacteriales</taxon>
        <taxon>Leptotrichiaceae</taxon>
        <taxon>Leptotrichia</taxon>
    </lineage>
</organism>
<keyword evidence="4 6" id="KW-1133">Transmembrane helix</keyword>
<dbReference type="GO" id="GO:0051301">
    <property type="term" value="P:cell division"/>
    <property type="evidence" value="ECO:0007669"/>
    <property type="project" value="InterPro"/>
</dbReference>
<dbReference type="GO" id="GO:0032153">
    <property type="term" value="C:cell division site"/>
    <property type="evidence" value="ECO:0007669"/>
    <property type="project" value="TreeGrafter"/>
</dbReference>
<feature type="transmembrane region" description="Helical" evidence="6">
    <location>
        <begin position="51"/>
        <end position="69"/>
    </location>
</feature>
<feature type="transmembrane region" description="Helical" evidence="6">
    <location>
        <begin position="142"/>
        <end position="159"/>
    </location>
</feature>
<comment type="subcellular location">
    <subcellularLocation>
        <location evidence="1">Membrane</location>
        <topology evidence="1">Multi-pass membrane protein</topology>
    </subcellularLocation>
</comment>
<evidence type="ECO:0000256" key="3">
    <source>
        <dbReference type="ARBA" id="ARBA00022960"/>
    </source>
</evidence>
<dbReference type="GO" id="GO:0008360">
    <property type="term" value="P:regulation of cell shape"/>
    <property type="evidence" value="ECO:0007669"/>
    <property type="project" value="UniProtKB-KW"/>
</dbReference>
<dbReference type="GO" id="GO:0005886">
    <property type="term" value="C:plasma membrane"/>
    <property type="evidence" value="ECO:0007669"/>
    <property type="project" value="TreeGrafter"/>
</dbReference>
<name>A0AB39VHT1_9FUSO</name>
<keyword evidence="3" id="KW-0133">Cell shape</keyword>
<keyword evidence="2 6" id="KW-0812">Transmembrane</keyword>
<dbReference type="GO" id="GO:0015648">
    <property type="term" value="F:lipid-linked peptidoglycan transporter activity"/>
    <property type="evidence" value="ECO:0007669"/>
    <property type="project" value="TreeGrafter"/>
</dbReference>
<keyword evidence="5 6" id="KW-0472">Membrane</keyword>
<dbReference type="InterPro" id="IPR011923">
    <property type="entry name" value="RodA/MrdB"/>
</dbReference>
<feature type="transmembrane region" description="Helical" evidence="6">
    <location>
        <begin position="21"/>
        <end position="39"/>
    </location>
</feature>
<dbReference type="InterPro" id="IPR001182">
    <property type="entry name" value="FtsW/RodA"/>
</dbReference>
<dbReference type="KEGG" id="lrug:AB8B22_03575"/>
<gene>
    <name evidence="7" type="primary">rodA</name>
    <name evidence="7" type="ORF">AB8B22_03575</name>
</gene>
<evidence type="ECO:0000256" key="2">
    <source>
        <dbReference type="ARBA" id="ARBA00022692"/>
    </source>
</evidence>
<feature type="transmembrane region" description="Helical" evidence="6">
    <location>
        <begin position="308"/>
        <end position="332"/>
    </location>
</feature>
<feature type="transmembrane region" description="Helical" evidence="6">
    <location>
        <begin position="187"/>
        <end position="205"/>
    </location>
</feature>